<sequence length="98" mass="11022">MTSGDSYVAILSWPIWTMSLLVDIYERVVLFVRSILFASQFIRAYAFLVTVEGASTVSMKFLIRFCSYHSLGIPLDVPDRPVSGCSYRVPCWLSTSEG</sequence>
<organism evidence="1 2">
    <name type="scientific">Armillaria gallica</name>
    <name type="common">Bulbous honey fungus</name>
    <name type="synonym">Armillaria bulbosa</name>
    <dbReference type="NCBI Taxonomy" id="47427"/>
    <lineage>
        <taxon>Eukaryota</taxon>
        <taxon>Fungi</taxon>
        <taxon>Dikarya</taxon>
        <taxon>Basidiomycota</taxon>
        <taxon>Agaricomycotina</taxon>
        <taxon>Agaricomycetes</taxon>
        <taxon>Agaricomycetidae</taxon>
        <taxon>Agaricales</taxon>
        <taxon>Marasmiineae</taxon>
        <taxon>Physalacriaceae</taxon>
        <taxon>Armillaria</taxon>
    </lineage>
</organism>
<gene>
    <name evidence="1" type="ORF">ARMGADRAFT_131435</name>
</gene>
<evidence type="ECO:0000313" key="1">
    <source>
        <dbReference type="EMBL" id="PBK93660.1"/>
    </source>
</evidence>
<dbReference type="Proteomes" id="UP000217790">
    <property type="component" value="Unassembled WGS sequence"/>
</dbReference>
<dbReference type="InParanoid" id="A0A2H3DHS2"/>
<accession>A0A2H3DHS2</accession>
<name>A0A2H3DHS2_ARMGA</name>
<reference evidence="2" key="1">
    <citation type="journal article" date="2017" name="Nat. Ecol. Evol.">
        <title>Genome expansion and lineage-specific genetic innovations in the forest pathogenic fungi Armillaria.</title>
        <authorList>
            <person name="Sipos G."/>
            <person name="Prasanna A.N."/>
            <person name="Walter M.C."/>
            <person name="O'Connor E."/>
            <person name="Balint B."/>
            <person name="Krizsan K."/>
            <person name="Kiss B."/>
            <person name="Hess J."/>
            <person name="Varga T."/>
            <person name="Slot J."/>
            <person name="Riley R."/>
            <person name="Boka B."/>
            <person name="Rigling D."/>
            <person name="Barry K."/>
            <person name="Lee J."/>
            <person name="Mihaltcheva S."/>
            <person name="LaButti K."/>
            <person name="Lipzen A."/>
            <person name="Waldron R."/>
            <person name="Moloney N.M."/>
            <person name="Sperisen C."/>
            <person name="Kredics L."/>
            <person name="Vagvoelgyi C."/>
            <person name="Patrignani A."/>
            <person name="Fitzpatrick D."/>
            <person name="Nagy I."/>
            <person name="Doyle S."/>
            <person name="Anderson J.B."/>
            <person name="Grigoriev I.V."/>
            <person name="Gueldener U."/>
            <person name="Muensterkoetter M."/>
            <person name="Nagy L.G."/>
        </authorList>
    </citation>
    <scope>NUCLEOTIDE SEQUENCE [LARGE SCALE GENOMIC DNA]</scope>
    <source>
        <strain evidence="2">Ar21-2</strain>
    </source>
</reference>
<protein>
    <submittedName>
        <fullName evidence="1">Uncharacterized protein</fullName>
    </submittedName>
</protein>
<evidence type="ECO:0000313" key="2">
    <source>
        <dbReference type="Proteomes" id="UP000217790"/>
    </source>
</evidence>
<proteinExistence type="predicted"/>
<dbReference type="AlphaFoldDB" id="A0A2H3DHS2"/>
<keyword evidence="2" id="KW-1185">Reference proteome</keyword>
<dbReference type="EMBL" id="KZ293656">
    <property type="protein sequence ID" value="PBK93660.1"/>
    <property type="molecule type" value="Genomic_DNA"/>
</dbReference>